<protein>
    <submittedName>
        <fullName evidence="2">Uncharacterized protein</fullName>
    </submittedName>
</protein>
<organism evidence="1 2">
    <name type="scientific">Parascaris equorum</name>
    <name type="common">Equine roundworm</name>
    <dbReference type="NCBI Taxonomy" id="6256"/>
    <lineage>
        <taxon>Eukaryota</taxon>
        <taxon>Metazoa</taxon>
        <taxon>Ecdysozoa</taxon>
        <taxon>Nematoda</taxon>
        <taxon>Chromadorea</taxon>
        <taxon>Rhabditida</taxon>
        <taxon>Spirurina</taxon>
        <taxon>Ascaridomorpha</taxon>
        <taxon>Ascaridoidea</taxon>
        <taxon>Ascarididae</taxon>
        <taxon>Parascaris</taxon>
    </lineage>
</organism>
<evidence type="ECO:0000313" key="2">
    <source>
        <dbReference type="WBParaSite" id="PEQ_0000710501-mRNA-1"/>
    </source>
</evidence>
<dbReference type="Proteomes" id="UP000887564">
    <property type="component" value="Unplaced"/>
</dbReference>
<sequence length="46" mass="5165">MTGQLLHIVPVMVSVNIVRFFLFVTNPEMASCSVIERTVSDFSCDM</sequence>
<proteinExistence type="predicted"/>
<reference evidence="2" key="1">
    <citation type="submission" date="2022-11" db="UniProtKB">
        <authorList>
            <consortium name="WormBaseParasite"/>
        </authorList>
    </citation>
    <scope>IDENTIFICATION</scope>
</reference>
<dbReference type="WBParaSite" id="PEQ_0000710501-mRNA-1">
    <property type="protein sequence ID" value="PEQ_0000710501-mRNA-1"/>
    <property type="gene ID" value="PEQ_0000710501"/>
</dbReference>
<accession>A0A914RYK1</accession>
<evidence type="ECO:0000313" key="1">
    <source>
        <dbReference type="Proteomes" id="UP000887564"/>
    </source>
</evidence>
<dbReference type="AlphaFoldDB" id="A0A914RYK1"/>
<name>A0A914RYK1_PAREQ</name>
<keyword evidence="1" id="KW-1185">Reference proteome</keyword>